<dbReference type="InterPro" id="IPR006977">
    <property type="entry name" value="Yip1_dom"/>
</dbReference>
<evidence type="ECO:0000256" key="3">
    <source>
        <dbReference type="ARBA" id="ARBA00022989"/>
    </source>
</evidence>
<dbReference type="EMBL" id="LWQS01000053">
    <property type="protein sequence ID" value="OAN45523.1"/>
    <property type="molecule type" value="Genomic_DNA"/>
</dbReference>
<dbReference type="RefSeq" id="WP_066787374.1">
    <property type="nucleotide sequence ID" value="NZ_LWQS01000053.1"/>
</dbReference>
<accession>A0A178MAE7</accession>
<dbReference type="Pfam" id="PF04893">
    <property type="entry name" value="Yip1"/>
    <property type="match status" value="1"/>
</dbReference>
<dbReference type="STRING" id="1707952.A6A03_14255"/>
<comment type="subcellular location">
    <subcellularLocation>
        <location evidence="1">Membrane</location>
        <topology evidence="1">Multi-pass membrane protein</topology>
    </subcellularLocation>
</comment>
<feature type="transmembrane region" description="Helical" evidence="5">
    <location>
        <begin position="217"/>
        <end position="244"/>
    </location>
</feature>
<feature type="transmembrane region" description="Helical" evidence="5">
    <location>
        <begin position="188"/>
        <end position="205"/>
    </location>
</feature>
<gene>
    <name evidence="7" type="ORF">A6A03_14255</name>
</gene>
<comment type="caution">
    <text evidence="7">The sequence shown here is derived from an EMBL/GenBank/DDBJ whole genome shotgun (WGS) entry which is preliminary data.</text>
</comment>
<evidence type="ECO:0000256" key="1">
    <source>
        <dbReference type="ARBA" id="ARBA00004141"/>
    </source>
</evidence>
<keyword evidence="4 5" id="KW-0472">Membrane</keyword>
<organism evidence="7 8">
    <name type="scientific">Chloroflexus islandicus</name>
    <dbReference type="NCBI Taxonomy" id="1707952"/>
    <lineage>
        <taxon>Bacteria</taxon>
        <taxon>Bacillati</taxon>
        <taxon>Chloroflexota</taxon>
        <taxon>Chloroflexia</taxon>
        <taxon>Chloroflexales</taxon>
        <taxon>Chloroflexineae</taxon>
        <taxon>Chloroflexaceae</taxon>
        <taxon>Chloroflexus</taxon>
    </lineage>
</organism>
<keyword evidence="2 5" id="KW-0812">Transmembrane</keyword>
<sequence length="246" mass="26263">MPVIDTFNGALTLNQRVFTEMRDAPDGVRRGFLIILMVGLLVGAIQSASALINVTDPERIVQEVILNYRQSLEQQQATANTPEQREVIRLLQESEDEVAQMVRDLITIPTALPRPVALVLQAIGQTVSTPLTYLSGMLLAVTFTHLAARQLGGQGGIRAMVAVGSLSVAPHALDALTFIPVLNFPLSMIAWGWGFIILVSGTAVVHRLDSGKATLAVLLYPSLLIVLGILLGCVLGLLLVALAASV</sequence>
<evidence type="ECO:0000256" key="2">
    <source>
        <dbReference type="ARBA" id="ARBA00022692"/>
    </source>
</evidence>
<dbReference type="Proteomes" id="UP000078287">
    <property type="component" value="Unassembled WGS sequence"/>
</dbReference>
<name>A0A178MAE7_9CHLR</name>
<evidence type="ECO:0000313" key="8">
    <source>
        <dbReference type="Proteomes" id="UP000078287"/>
    </source>
</evidence>
<evidence type="ECO:0000256" key="4">
    <source>
        <dbReference type="ARBA" id="ARBA00023136"/>
    </source>
</evidence>
<dbReference type="OrthoDB" id="160504at2"/>
<evidence type="ECO:0000256" key="5">
    <source>
        <dbReference type="SAM" id="Phobius"/>
    </source>
</evidence>
<feature type="domain" description="Yip1" evidence="6">
    <location>
        <begin position="15"/>
        <end position="230"/>
    </location>
</feature>
<evidence type="ECO:0000313" key="7">
    <source>
        <dbReference type="EMBL" id="OAN45523.1"/>
    </source>
</evidence>
<keyword evidence="8" id="KW-1185">Reference proteome</keyword>
<protein>
    <recommendedName>
        <fullName evidence="6">Yip1 domain-containing protein</fullName>
    </recommendedName>
</protein>
<feature type="transmembrane region" description="Helical" evidence="5">
    <location>
        <begin position="31"/>
        <end position="52"/>
    </location>
</feature>
<reference evidence="7 8" key="1">
    <citation type="submission" date="2016-04" db="EMBL/GenBank/DDBJ databases">
        <title>Chloroflexus islandicus sp. nov., a thermophilic filamentous anoxygenic phototrophic bacterium from geyser Strokkur (Iceland).</title>
        <authorList>
            <person name="Gaisin V.A."/>
            <person name="Kalashnikov A.M."/>
            <person name="Sukhacheva M.V."/>
            <person name="Grouzdev D.S."/>
            <person name="Ivanov T.M."/>
            <person name="Kuznetsov B."/>
            <person name="Gorlenko V.M."/>
        </authorList>
    </citation>
    <scope>NUCLEOTIDE SEQUENCE [LARGE SCALE GENOMIC DNA]</scope>
    <source>
        <strain evidence="8">isl-2</strain>
    </source>
</reference>
<keyword evidence="3 5" id="KW-1133">Transmembrane helix</keyword>
<dbReference type="AlphaFoldDB" id="A0A178MAE7"/>
<evidence type="ECO:0000259" key="6">
    <source>
        <dbReference type="Pfam" id="PF04893"/>
    </source>
</evidence>
<dbReference type="GO" id="GO:0016020">
    <property type="term" value="C:membrane"/>
    <property type="evidence" value="ECO:0007669"/>
    <property type="project" value="UniProtKB-SubCell"/>
</dbReference>
<proteinExistence type="predicted"/>